<dbReference type="RefSeq" id="WP_237465365.1">
    <property type="nucleotide sequence ID" value="NZ_CAKLDI010000001.1"/>
</dbReference>
<gene>
    <name evidence="1" type="ORF">VST7929_00974</name>
</gene>
<organism evidence="1 2">
    <name type="scientific">Vibrio stylophorae</name>
    <dbReference type="NCBI Taxonomy" id="659351"/>
    <lineage>
        <taxon>Bacteria</taxon>
        <taxon>Pseudomonadati</taxon>
        <taxon>Pseudomonadota</taxon>
        <taxon>Gammaproteobacteria</taxon>
        <taxon>Vibrionales</taxon>
        <taxon>Vibrionaceae</taxon>
        <taxon>Vibrio</taxon>
    </lineage>
</organism>
<dbReference type="SUPFAM" id="SSF52540">
    <property type="entry name" value="P-loop containing nucleoside triphosphate hydrolases"/>
    <property type="match status" value="1"/>
</dbReference>
<name>A0ABM8ZS54_9VIBR</name>
<sequence>MTISFYQKQHVSQNSWFSSYHEPQAKLVEQLPHSLQIKLNQQPRWITVICDERKRAAQFIRHSNLDLSKTQLVTCQNAEHACTMIEQLASCGHRSAVIYLGEQPLDLPAPHHFALYQIQKTNWLH</sequence>
<evidence type="ECO:0000313" key="2">
    <source>
        <dbReference type="Proteomes" id="UP000838672"/>
    </source>
</evidence>
<dbReference type="Gene3D" id="3.40.50.300">
    <property type="entry name" value="P-loop containing nucleotide triphosphate hydrolases"/>
    <property type="match status" value="1"/>
</dbReference>
<accession>A0ABM8ZS54</accession>
<comment type="caution">
    <text evidence="1">The sequence shown here is derived from an EMBL/GenBank/DDBJ whole genome shotgun (WGS) entry which is preliminary data.</text>
</comment>
<evidence type="ECO:0000313" key="1">
    <source>
        <dbReference type="EMBL" id="CAH0533121.1"/>
    </source>
</evidence>
<dbReference type="InterPro" id="IPR027417">
    <property type="entry name" value="P-loop_NTPase"/>
</dbReference>
<proteinExistence type="predicted"/>
<keyword evidence="2" id="KW-1185">Reference proteome</keyword>
<protein>
    <submittedName>
        <fullName evidence="1">Uncharacterized protein</fullName>
    </submittedName>
</protein>
<reference evidence="1" key="1">
    <citation type="submission" date="2021-11" db="EMBL/GenBank/DDBJ databases">
        <authorList>
            <person name="Rodrigo-Torres L."/>
            <person name="Arahal R. D."/>
            <person name="Lucena T."/>
        </authorList>
    </citation>
    <scope>NUCLEOTIDE SEQUENCE</scope>
    <source>
        <strain evidence="1">CECT 7929</strain>
    </source>
</reference>
<dbReference type="EMBL" id="CAKLDI010000001">
    <property type="protein sequence ID" value="CAH0533121.1"/>
    <property type="molecule type" value="Genomic_DNA"/>
</dbReference>
<dbReference type="Proteomes" id="UP000838672">
    <property type="component" value="Unassembled WGS sequence"/>
</dbReference>